<dbReference type="EMBL" id="JAGPYM010000080">
    <property type="protein sequence ID" value="KAH6869139.1"/>
    <property type="molecule type" value="Genomic_DNA"/>
</dbReference>
<feature type="region of interest" description="Disordered" evidence="1">
    <location>
        <begin position="17"/>
        <end position="69"/>
    </location>
</feature>
<dbReference type="Proteomes" id="UP000777438">
    <property type="component" value="Unassembled WGS sequence"/>
</dbReference>
<protein>
    <recommendedName>
        <fullName evidence="2">PD-(D/E)XK nuclease-like domain-containing protein</fullName>
    </recommendedName>
</protein>
<dbReference type="OrthoDB" id="4161186at2759"/>
<comment type="caution">
    <text evidence="3">The sequence shown here is derived from an EMBL/GenBank/DDBJ whole genome shotgun (WGS) entry which is preliminary data.</text>
</comment>
<sequence length="312" mass="34860">MSLDHIIYAWLDALSDEYDDKTAEKPRSQKHKEHLRKRSRMSPPTPETSQSSRNSNRRMDSPCRQPVPENAGTLVAMMSSGTTPLSESSYSLPSSSSTRSGYSSPSKQISALERSARGHQPPSLEALLDRIDLISAGQGIIPSSTRASFDELDGEIYHDWKWTRRGAVSNMYFSDKRHELGHTPSLETVHQILYQAAFCNGSGSSEADWNMEVHHRVLEAALRPLNRPGANQPVDFRSSTTASIIPDYHMATSSVLQDALPDGMFNHTSLITLRDRPIALSIETKGTGEGWDNARLQMGIWNAAHWEFLRRL</sequence>
<dbReference type="Pfam" id="PF20516">
    <property type="entry name" value="PDDEXK_12"/>
    <property type="match status" value="1"/>
</dbReference>
<organism evidence="3 4">
    <name type="scientific">Thelonectria olida</name>
    <dbReference type="NCBI Taxonomy" id="1576542"/>
    <lineage>
        <taxon>Eukaryota</taxon>
        <taxon>Fungi</taxon>
        <taxon>Dikarya</taxon>
        <taxon>Ascomycota</taxon>
        <taxon>Pezizomycotina</taxon>
        <taxon>Sordariomycetes</taxon>
        <taxon>Hypocreomycetidae</taxon>
        <taxon>Hypocreales</taxon>
        <taxon>Nectriaceae</taxon>
        <taxon>Thelonectria</taxon>
    </lineage>
</organism>
<feature type="domain" description="PD-(D/E)XK nuclease-like" evidence="2">
    <location>
        <begin position="173"/>
        <end position="312"/>
    </location>
</feature>
<feature type="compositionally biased region" description="Basic residues" evidence="1">
    <location>
        <begin position="28"/>
        <end position="40"/>
    </location>
</feature>
<reference evidence="3 4" key="1">
    <citation type="journal article" date="2021" name="Nat. Commun.">
        <title>Genetic determinants of endophytism in the Arabidopsis root mycobiome.</title>
        <authorList>
            <person name="Mesny F."/>
            <person name="Miyauchi S."/>
            <person name="Thiergart T."/>
            <person name="Pickel B."/>
            <person name="Atanasova L."/>
            <person name="Karlsson M."/>
            <person name="Huettel B."/>
            <person name="Barry K.W."/>
            <person name="Haridas S."/>
            <person name="Chen C."/>
            <person name="Bauer D."/>
            <person name="Andreopoulos W."/>
            <person name="Pangilinan J."/>
            <person name="LaButti K."/>
            <person name="Riley R."/>
            <person name="Lipzen A."/>
            <person name="Clum A."/>
            <person name="Drula E."/>
            <person name="Henrissat B."/>
            <person name="Kohler A."/>
            <person name="Grigoriev I.V."/>
            <person name="Martin F.M."/>
            <person name="Hacquard S."/>
        </authorList>
    </citation>
    <scope>NUCLEOTIDE SEQUENCE [LARGE SCALE GENOMIC DNA]</scope>
    <source>
        <strain evidence="3 4">MPI-CAGE-CH-0241</strain>
    </source>
</reference>
<dbReference type="InterPro" id="IPR046797">
    <property type="entry name" value="PDDEXK_12"/>
</dbReference>
<feature type="compositionally biased region" description="Low complexity" evidence="1">
    <location>
        <begin position="82"/>
        <end position="106"/>
    </location>
</feature>
<name>A0A9P8VRT3_9HYPO</name>
<proteinExistence type="predicted"/>
<evidence type="ECO:0000256" key="1">
    <source>
        <dbReference type="SAM" id="MobiDB-lite"/>
    </source>
</evidence>
<accession>A0A9P8VRT3</accession>
<keyword evidence="4" id="KW-1185">Reference proteome</keyword>
<dbReference type="AlphaFoldDB" id="A0A9P8VRT3"/>
<gene>
    <name evidence="3" type="ORF">B0T10DRAFT_541749</name>
</gene>
<evidence type="ECO:0000259" key="2">
    <source>
        <dbReference type="Pfam" id="PF20516"/>
    </source>
</evidence>
<feature type="region of interest" description="Disordered" evidence="1">
    <location>
        <begin position="81"/>
        <end position="120"/>
    </location>
</feature>
<evidence type="ECO:0000313" key="4">
    <source>
        <dbReference type="Proteomes" id="UP000777438"/>
    </source>
</evidence>
<evidence type="ECO:0000313" key="3">
    <source>
        <dbReference type="EMBL" id="KAH6869139.1"/>
    </source>
</evidence>